<dbReference type="KEGG" id="hor:Hore_17560"/>
<protein>
    <recommendedName>
        <fullName evidence="10">3-hydroxyacyl-[acyl-carrier-protein] dehydratase FabZ</fullName>
        <ecNumber evidence="10">4.2.1.59</ecNumber>
    </recommendedName>
    <alternativeName>
        <fullName evidence="10">(3R)-hydroxymyristoyl-[acyl-carrier-protein] dehydratase</fullName>
        <shortName evidence="10">(3R)-hydroxymyristoyl-ACP dehydrase</shortName>
    </alternativeName>
    <alternativeName>
        <fullName evidence="10">Beta-hydroxyacyl-ACP dehydratase</fullName>
    </alternativeName>
</protein>
<dbReference type="STRING" id="373903.Hore_17560"/>
<dbReference type="GO" id="GO:0006633">
    <property type="term" value="P:fatty acid biosynthetic process"/>
    <property type="evidence" value="ECO:0007669"/>
    <property type="project" value="UniProtKB-UniRule"/>
</dbReference>
<sequence>MMYIQDIKNILPHRFPFLLVDRITELEPGKKVVGFKNVTVNEEFFQGHYPGHPIMPGVLIIEAMAQVGGFLMMYSVDDDEEKIPLFAGIDKARFRRNVVPGDRLRIEAEVIKLRGRIGKIAAKGFVEDELAAEAELMFAINDK</sequence>
<dbReference type="InterPro" id="IPR010084">
    <property type="entry name" value="FabZ"/>
</dbReference>
<keyword evidence="5 10" id="KW-0444">Lipid biosynthesis</keyword>
<comment type="subcellular location">
    <subcellularLocation>
        <location evidence="2 10">Cytoplasm</location>
    </subcellularLocation>
</comment>
<dbReference type="EMBL" id="CP001098">
    <property type="protein sequence ID" value="ACL70505.1"/>
    <property type="molecule type" value="Genomic_DNA"/>
</dbReference>
<dbReference type="HAMAP" id="MF_00406">
    <property type="entry name" value="FabZ"/>
    <property type="match status" value="1"/>
</dbReference>
<evidence type="ECO:0000256" key="2">
    <source>
        <dbReference type="ARBA" id="ARBA00004496"/>
    </source>
</evidence>
<comment type="catalytic activity">
    <reaction evidence="1 10">
        <text>a (3R)-hydroxyacyl-[ACP] = a (2E)-enoyl-[ACP] + H2O</text>
        <dbReference type="Rhea" id="RHEA:13097"/>
        <dbReference type="Rhea" id="RHEA-COMP:9925"/>
        <dbReference type="Rhea" id="RHEA-COMP:9945"/>
        <dbReference type="ChEBI" id="CHEBI:15377"/>
        <dbReference type="ChEBI" id="CHEBI:78784"/>
        <dbReference type="ChEBI" id="CHEBI:78827"/>
        <dbReference type="EC" id="4.2.1.59"/>
    </reaction>
</comment>
<evidence type="ECO:0000256" key="9">
    <source>
        <dbReference type="ARBA" id="ARBA00025049"/>
    </source>
</evidence>
<comment type="function">
    <text evidence="9 10">Involved in unsaturated fatty acids biosynthesis. Catalyzes the dehydration of short chain beta-hydroxyacyl-ACPs and long chain saturated and unsaturated beta-hydroxyacyl-ACPs.</text>
</comment>
<evidence type="ECO:0000256" key="8">
    <source>
        <dbReference type="ARBA" id="ARBA00023239"/>
    </source>
</evidence>
<dbReference type="FunFam" id="3.10.129.10:FF:000001">
    <property type="entry name" value="3-hydroxyacyl-[acyl-carrier-protein] dehydratase FabZ"/>
    <property type="match status" value="1"/>
</dbReference>
<dbReference type="AlphaFoldDB" id="B8CYY6"/>
<dbReference type="GO" id="GO:0009245">
    <property type="term" value="P:lipid A biosynthetic process"/>
    <property type="evidence" value="ECO:0007669"/>
    <property type="project" value="UniProtKB-UniRule"/>
</dbReference>
<dbReference type="InterPro" id="IPR013114">
    <property type="entry name" value="FabA_FabZ"/>
</dbReference>
<dbReference type="RefSeq" id="WP_015923475.1">
    <property type="nucleotide sequence ID" value="NC_011899.1"/>
</dbReference>
<evidence type="ECO:0000256" key="6">
    <source>
        <dbReference type="ARBA" id="ARBA00022556"/>
    </source>
</evidence>
<evidence type="ECO:0000313" key="12">
    <source>
        <dbReference type="Proteomes" id="UP000000719"/>
    </source>
</evidence>
<keyword evidence="4 10" id="KW-0963">Cytoplasm</keyword>
<keyword evidence="12" id="KW-1185">Reference proteome</keyword>
<evidence type="ECO:0000256" key="1">
    <source>
        <dbReference type="ARBA" id="ARBA00001055"/>
    </source>
</evidence>
<dbReference type="SUPFAM" id="SSF54637">
    <property type="entry name" value="Thioesterase/thiol ester dehydrase-isomerase"/>
    <property type="match status" value="1"/>
</dbReference>
<dbReference type="GO" id="GO:0005737">
    <property type="term" value="C:cytoplasm"/>
    <property type="evidence" value="ECO:0007669"/>
    <property type="project" value="UniProtKB-SubCell"/>
</dbReference>
<evidence type="ECO:0000256" key="3">
    <source>
        <dbReference type="ARBA" id="ARBA00009174"/>
    </source>
</evidence>
<keyword evidence="7 10" id="KW-0443">Lipid metabolism</keyword>
<evidence type="ECO:0000256" key="7">
    <source>
        <dbReference type="ARBA" id="ARBA00023098"/>
    </source>
</evidence>
<evidence type="ECO:0000256" key="10">
    <source>
        <dbReference type="HAMAP-Rule" id="MF_00406"/>
    </source>
</evidence>
<keyword evidence="8 10" id="KW-0456">Lyase</keyword>
<dbReference type="Pfam" id="PF07977">
    <property type="entry name" value="FabA"/>
    <property type="match status" value="1"/>
</dbReference>
<dbReference type="InterPro" id="IPR029069">
    <property type="entry name" value="HotDog_dom_sf"/>
</dbReference>
<dbReference type="OrthoDB" id="9772788at2"/>
<name>B8CYY6_HALOH</name>
<feature type="active site" evidence="10">
    <location>
        <position position="48"/>
    </location>
</feature>
<dbReference type="PANTHER" id="PTHR30272:SF1">
    <property type="entry name" value="3-HYDROXYACYL-[ACYL-CARRIER-PROTEIN] DEHYDRATASE"/>
    <property type="match status" value="1"/>
</dbReference>
<evidence type="ECO:0000256" key="4">
    <source>
        <dbReference type="ARBA" id="ARBA00022490"/>
    </source>
</evidence>
<proteinExistence type="inferred from homology"/>
<dbReference type="NCBIfam" id="TIGR01750">
    <property type="entry name" value="fabZ"/>
    <property type="match status" value="1"/>
</dbReference>
<accession>B8CYY6</accession>
<dbReference type="Proteomes" id="UP000000719">
    <property type="component" value="Chromosome"/>
</dbReference>
<organism evidence="11 12">
    <name type="scientific">Halothermothrix orenii (strain H 168 / OCM 544 / DSM 9562)</name>
    <dbReference type="NCBI Taxonomy" id="373903"/>
    <lineage>
        <taxon>Bacteria</taxon>
        <taxon>Bacillati</taxon>
        <taxon>Bacillota</taxon>
        <taxon>Clostridia</taxon>
        <taxon>Halanaerobiales</taxon>
        <taxon>Halothermotrichaceae</taxon>
        <taxon>Halothermothrix</taxon>
    </lineage>
</organism>
<gene>
    <name evidence="10" type="primary">fabZ</name>
    <name evidence="11" type="ordered locus">Hore_17560</name>
</gene>
<dbReference type="PANTHER" id="PTHR30272">
    <property type="entry name" value="3-HYDROXYACYL-[ACYL-CARRIER-PROTEIN] DEHYDRATASE"/>
    <property type="match status" value="1"/>
</dbReference>
<reference evidence="11 12" key="1">
    <citation type="journal article" date="2009" name="PLoS ONE">
        <title>Genome analysis of the anaerobic thermohalophilic bacterium Halothermothrix orenii.</title>
        <authorList>
            <person name="Mavromatis K."/>
            <person name="Ivanova N."/>
            <person name="Anderson I."/>
            <person name="Lykidis A."/>
            <person name="Hooper S.D."/>
            <person name="Sun H."/>
            <person name="Kunin V."/>
            <person name="Lapidus A."/>
            <person name="Hugenholtz P."/>
            <person name="Patel B."/>
            <person name="Kyrpides N.C."/>
        </authorList>
    </citation>
    <scope>NUCLEOTIDE SEQUENCE [LARGE SCALE GENOMIC DNA]</scope>
    <source>
        <strain evidence="12">H 168 / OCM 544 / DSM 9562</strain>
    </source>
</reference>
<dbReference type="EC" id="4.2.1.59" evidence="10"/>
<dbReference type="HOGENOM" id="CLU_078912_3_0_9"/>
<keyword evidence="6 10" id="KW-0441">Lipid A biosynthesis</keyword>
<dbReference type="GO" id="GO:0016020">
    <property type="term" value="C:membrane"/>
    <property type="evidence" value="ECO:0007669"/>
    <property type="project" value="GOC"/>
</dbReference>
<dbReference type="NCBIfam" id="NF000582">
    <property type="entry name" value="PRK00006.1"/>
    <property type="match status" value="1"/>
</dbReference>
<comment type="similarity">
    <text evidence="3 10">Belongs to the thioester dehydratase family. FabZ subfamily.</text>
</comment>
<evidence type="ECO:0000313" key="11">
    <source>
        <dbReference type="EMBL" id="ACL70505.1"/>
    </source>
</evidence>
<dbReference type="Gene3D" id="3.10.129.10">
    <property type="entry name" value="Hotdog Thioesterase"/>
    <property type="match status" value="1"/>
</dbReference>
<evidence type="ECO:0000256" key="5">
    <source>
        <dbReference type="ARBA" id="ARBA00022516"/>
    </source>
</evidence>
<dbReference type="eggNOG" id="COG0764">
    <property type="taxonomic scope" value="Bacteria"/>
</dbReference>
<dbReference type="GO" id="GO:0019171">
    <property type="term" value="F:(3R)-hydroxyacyl-[acyl-carrier-protein] dehydratase activity"/>
    <property type="evidence" value="ECO:0007669"/>
    <property type="project" value="UniProtKB-EC"/>
</dbReference>
<dbReference type="CDD" id="cd01288">
    <property type="entry name" value="FabZ"/>
    <property type="match status" value="1"/>
</dbReference>